<dbReference type="NCBIfam" id="NF002550">
    <property type="entry name" value="PRK02106.1"/>
    <property type="match status" value="1"/>
</dbReference>
<dbReference type="InterPro" id="IPR000172">
    <property type="entry name" value="GMC_OxRdtase_N"/>
</dbReference>
<keyword evidence="4 5" id="KW-0274">FAD</keyword>
<dbReference type="Pfam" id="PF05199">
    <property type="entry name" value="GMC_oxred_C"/>
    <property type="match status" value="1"/>
</dbReference>
<evidence type="ECO:0000256" key="6">
    <source>
        <dbReference type="RuleBase" id="RU003968"/>
    </source>
</evidence>
<reference evidence="9" key="2">
    <citation type="submission" date="2020-09" db="EMBL/GenBank/DDBJ databases">
        <authorList>
            <person name="Sun Q."/>
            <person name="Kim S."/>
        </authorList>
    </citation>
    <scope>NUCLEOTIDE SEQUENCE</scope>
    <source>
        <strain evidence="9">KCTC 32337</strain>
    </source>
</reference>
<dbReference type="AlphaFoldDB" id="A0A8H9IE92"/>
<evidence type="ECO:0000259" key="8">
    <source>
        <dbReference type="PROSITE" id="PS00624"/>
    </source>
</evidence>
<dbReference type="InterPro" id="IPR012132">
    <property type="entry name" value="GMC_OxRdtase"/>
</dbReference>
<evidence type="ECO:0000256" key="3">
    <source>
        <dbReference type="ARBA" id="ARBA00022630"/>
    </source>
</evidence>
<evidence type="ECO:0000256" key="1">
    <source>
        <dbReference type="ARBA" id="ARBA00001974"/>
    </source>
</evidence>
<evidence type="ECO:0000259" key="7">
    <source>
        <dbReference type="PROSITE" id="PS00623"/>
    </source>
</evidence>
<organism evidence="9 10">
    <name type="scientific">Paraglaciecola chathamensis</name>
    <dbReference type="NCBI Taxonomy" id="368405"/>
    <lineage>
        <taxon>Bacteria</taxon>
        <taxon>Pseudomonadati</taxon>
        <taxon>Pseudomonadota</taxon>
        <taxon>Gammaproteobacteria</taxon>
        <taxon>Alteromonadales</taxon>
        <taxon>Alteromonadaceae</taxon>
        <taxon>Paraglaciecola</taxon>
    </lineage>
</organism>
<dbReference type="GO" id="GO:0050660">
    <property type="term" value="F:flavin adenine dinucleotide binding"/>
    <property type="evidence" value="ECO:0007669"/>
    <property type="project" value="InterPro"/>
</dbReference>
<dbReference type="GO" id="GO:0016614">
    <property type="term" value="F:oxidoreductase activity, acting on CH-OH group of donors"/>
    <property type="evidence" value="ECO:0007669"/>
    <property type="project" value="InterPro"/>
</dbReference>
<dbReference type="SUPFAM" id="SSF54373">
    <property type="entry name" value="FAD-linked reductases, C-terminal domain"/>
    <property type="match status" value="1"/>
</dbReference>
<reference evidence="9" key="1">
    <citation type="journal article" date="2014" name="Int. J. Syst. Evol. Microbiol.">
        <title>Complete genome sequence of Corynebacterium casei LMG S-19264T (=DSM 44701T), isolated from a smear-ripened cheese.</title>
        <authorList>
            <consortium name="US DOE Joint Genome Institute (JGI-PGF)"/>
            <person name="Walter F."/>
            <person name="Albersmeier A."/>
            <person name="Kalinowski J."/>
            <person name="Ruckert C."/>
        </authorList>
    </citation>
    <scope>NUCLEOTIDE SEQUENCE</scope>
    <source>
        <strain evidence="9">KCTC 32337</strain>
    </source>
</reference>
<comment type="cofactor">
    <cofactor evidence="1 5">
        <name>FAD</name>
        <dbReference type="ChEBI" id="CHEBI:57692"/>
    </cofactor>
</comment>
<dbReference type="EMBL" id="BMZC01000028">
    <property type="protein sequence ID" value="GGZ84272.1"/>
    <property type="molecule type" value="Genomic_DNA"/>
</dbReference>
<sequence length="534" mass="58609">MFDYIVIGGGSAGGVLAHRLSTDPNNKVCLLEAGGAGNNKLVSTPGAFAALIQDFKINTINWRYNTLADKSMNNRTQYQPRGKMLGGSSGINGMVYIRGCKEDYDHWESLGNKGWAYDDVLPYFKKAENNERGENKYHGVGGPLEVSNGDESFDVYNGFIKSGLEKGYKMNEDFNGDYQEGIGYYQFTVKDGKRAGVKACYIDPAMERSNLTVETGAQVQRILFEGKRAVGVEYMQDGKLVTVKAAKEVLVCGGTFNSPQMLMLSGIGPKAELEEKGIEVIHDLPGVGKNLHDHPDVILVVKSKKKSGIALNLVGTIKSTIALFKYALAGKGWLASPPTAAGGFIKTSPEKERPDAQLHVVPLAYRDHCRDYKIMTKWGYSVIINTSNPKSRGELTLKDSNPMTPPNIKLNLLSHPDDMKDLREGVKRLLDILNSDGFNEHRDCLLKPDVPLNTDQEIEEYLRREASHAYHPVGSCKMGNDDMAVVDERLRVHGLEGIRVVDASVMPTVTSGNTNAPTIMIGEKAADMILEDNA</sequence>
<dbReference type="InterPro" id="IPR036188">
    <property type="entry name" value="FAD/NAD-bd_sf"/>
</dbReference>
<dbReference type="PROSITE" id="PS00624">
    <property type="entry name" value="GMC_OXRED_2"/>
    <property type="match status" value="1"/>
</dbReference>
<comment type="similarity">
    <text evidence="2 6">Belongs to the GMC oxidoreductase family.</text>
</comment>
<proteinExistence type="inferred from homology"/>
<feature type="domain" description="Glucose-methanol-choline oxidoreductase N-terminal" evidence="7">
    <location>
        <begin position="82"/>
        <end position="105"/>
    </location>
</feature>
<dbReference type="PROSITE" id="PS00623">
    <property type="entry name" value="GMC_OXRED_1"/>
    <property type="match status" value="1"/>
</dbReference>
<dbReference type="Proteomes" id="UP000622604">
    <property type="component" value="Unassembled WGS sequence"/>
</dbReference>
<gene>
    <name evidence="9" type="ORF">GCM10011274_47160</name>
</gene>
<evidence type="ECO:0000256" key="5">
    <source>
        <dbReference type="PIRSR" id="PIRSR000137-2"/>
    </source>
</evidence>
<dbReference type="Gene3D" id="3.50.50.60">
    <property type="entry name" value="FAD/NAD(P)-binding domain"/>
    <property type="match status" value="1"/>
</dbReference>
<dbReference type="InterPro" id="IPR007867">
    <property type="entry name" value="GMC_OxRtase_C"/>
</dbReference>
<evidence type="ECO:0000256" key="4">
    <source>
        <dbReference type="ARBA" id="ARBA00022827"/>
    </source>
</evidence>
<accession>A0A8H9IE92</accession>
<dbReference type="PANTHER" id="PTHR11552:SF147">
    <property type="entry name" value="CHOLINE DEHYDROGENASE, MITOCHONDRIAL"/>
    <property type="match status" value="1"/>
</dbReference>
<evidence type="ECO:0000313" key="10">
    <source>
        <dbReference type="Proteomes" id="UP000622604"/>
    </source>
</evidence>
<dbReference type="PIRSF" id="PIRSF000137">
    <property type="entry name" value="Alcohol_oxidase"/>
    <property type="match status" value="1"/>
</dbReference>
<dbReference type="RefSeq" id="WP_008305448.1">
    <property type="nucleotide sequence ID" value="NZ_BMZC01000028.1"/>
</dbReference>
<name>A0A8H9IE92_9ALTE</name>
<feature type="binding site" evidence="5">
    <location>
        <position position="219"/>
    </location>
    <ligand>
        <name>FAD</name>
        <dbReference type="ChEBI" id="CHEBI:57692"/>
    </ligand>
</feature>
<protein>
    <submittedName>
        <fullName evidence="9">Choline dehydrogenase</fullName>
    </submittedName>
</protein>
<dbReference type="Pfam" id="PF00732">
    <property type="entry name" value="GMC_oxred_N"/>
    <property type="match status" value="1"/>
</dbReference>
<evidence type="ECO:0000313" key="9">
    <source>
        <dbReference type="EMBL" id="GGZ84272.1"/>
    </source>
</evidence>
<dbReference type="PANTHER" id="PTHR11552">
    <property type="entry name" value="GLUCOSE-METHANOL-CHOLINE GMC OXIDOREDUCTASE"/>
    <property type="match status" value="1"/>
</dbReference>
<dbReference type="SUPFAM" id="SSF51905">
    <property type="entry name" value="FAD/NAD(P)-binding domain"/>
    <property type="match status" value="1"/>
</dbReference>
<evidence type="ECO:0000256" key="2">
    <source>
        <dbReference type="ARBA" id="ARBA00010790"/>
    </source>
</evidence>
<dbReference type="Gene3D" id="3.30.560.10">
    <property type="entry name" value="Glucose Oxidase, domain 3"/>
    <property type="match status" value="1"/>
</dbReference>
<comment type="caution">
    <text evidence="9">The sequence shown here is derived from an EMBL/GenBank/DDBJ whole genome shotgun (WGS) entry which is preliminary data.</text>
</comment>
<feature type="domain" description="Glucose-methanol-choline oxidoreductase N-terminal" evidence="8">
    <location>
        <begin position="254"/>
        <end position="268"/>
    </location>
</feature>
<feature type="binding site" evidence="5">
    <location>
        <begin position="92"/>
        <end position="95"/>
    </location>
    <ligand>
        <name>FAD</name>
        <dbReference type="ChEBI" id="CHEBI:57692"/>
    </ligand>
</feature>
<keyword evidence="3 6" id="KW-0285">Flavoprotein</keyword>